<reference evidence="10 11" key="1">
    <citation type="submission" date="2022-03" db="EMBL/GenBank/DDBJ databases">
        <authorList>
            <person name="Macdonald S."/>
            <person name="Ahmed S."/>
            <person name="Newling K."/>
        </authorList>
    </citation>
    <scope>NUCLEOTIDE SEQUENCE [LARGE SCALE GENOMIC DNA]</scope>
</reference>
<dbReference type="Gene3D" id="2.102.10.10">
    <property type="entry name" value="Rieske [2Fe-2S] iron-sulphur domain"/>
    <property type="match status" value="1"/>
</dbReference>
<comment type="similarity">
    <text evidence="1">Belongs to the Rieske iron-sulfur protein family.</text>
</comment>
<evidence type="ECO:0000313" key="10">
    <source>
        <dbReference type="EMBL" id="CAH8361092.1"/>
    </source>
</evidence>
<dbReference type="InterPro" id="IPR014349">
    <property type="entry name" value="Rieske_Fe-S_prot"/>
</dbReference>
<comment type="caution">
    <text evidence="10">The sequence shown here is derived from an EMBL/GenBank/DDBJ whole genome shotgun (WGS) entry which is preliminary data.</text>
</comment>
<dbReference type="GO" id="GO:0051537">
    <property type="term" value="F:2 iron, 2 sulfur cluster binding"/>
    <property type="evidence" value="ECO:0007669"/>
    <property type="project" value="UniProtKB-KW"/>
</dbReference>
<evidence type="ECO:0000256" key="2">
    <source>
        <dbReference type="ARBA" id="ARBA00022714"/>
    </source>
</evidence>
<name>A0ABC8KV61_ERUVS</name>
<dbReference type="SUPFAM" id="SSF50022">
    <property type="entry name" value="ISP domain"/>
    <property type="match status" value="1"/>
</dbReference>
<evidence type="ECO:0000256" key="7">
    <source>
        <dbReference type="ARBA" id="ARBA00023157"/>
    </source>
</evidence>
<dbReference type="AlphaFoldDB" id="A0ABC8KV61"/>
<feature type="domain" description="Rieske" evidence="9">
    <location>
        <begin position="25"/>
        <end position="85"/>
    </location>
</feature>
<dbReference type="InterPro" id="IPR005805">
    <property type="entry name" value="Rieske_Fe-S_prot_C"/>
</dbReference>
<evidence type="ECO:0000256" key="6">
    <source>
        <dbReference type="ARBA" id="ARBA00023014"/>
    </source>
</evidence>
<proteinExistence type="inferred from homology"/>
<dbReference type="Proteomes" id="UP001642260">
    <property type="component" value="Unassembled WGS sequence"/>
</dbReference>
<keyword evidence="3" id="KW-0479">Metal-binding</keyword>
<accession>A0ABC8KV61</accession>
<keyword evidence="4" id="KW-0809">Transit peptide</keyword>
<evidence type="ECO:0000256" key="3">
    <source>
        <dbReference type="ARBA" id="ARBA00022723"/>
    </source>
</evidence>
<comment type="cofactor">
    <cofactor evidence="8">
        <name>[2Fe-2S] cluster</name>
        <dbReference type="ChEBI" id="CHEBI:190135"/>
    </cofactor>
</comment>
<protein>
    <recommendedName>
        <fullName evidence="9">Rieske domain-containing protein</fullName>
    </recommendedName>
</protein>
<evidence type="ECO:0000256" key="1">
    <source>
        <dbReference type="ARBA" id="ARBA00010651"/>
    </source>
</evidence>
<dbReference type="PROSITE" id="PS51296">
    <property type="entry name" value="RIESKE"/>
    <property type="match status" value="1"/>
</dbReference>
<dbReference type="PANTHER" id="PTHR10134">
    <property type="entry name" value="CYTOCHROME B-C1 COMPLEX SUBUNIT RIESKE, MITOCHONDRIAL"/>
    <property type="match status" value="1"/>
</dbReference>
<organism evidence="10 11">
    <name type="scientific">Eruca vesicaria subsp. sativa</name>
    <name type="common">Garden rocket</name>
    <name type="synonym">Eruca sativa</name>
    <dbReference type="NCBI Taxonomy" id="29727"/>
    <lineage>
        <taxon>Eukaryota</taxon>
        <taxon>Viridiplantae</taxon>
        <taxon>Streptophyta</taxon>
        <taxon>Embryophyta</taxon>
        <taxon>Tracheophyta</taxon>
        <taxon>Spermatophyta</taxon>
        <taxon>Magnoliopsida</taxon>
        <taxon>eudicotyledons</taxon>
        <taxon>Gunneridae</taxon>
        <taxon>Pentapetalae</taxon>
        <taxon>rosids</taxon>
        <taxon>malvids</taxon>
        <taxon>Brassicales</taxon>
        <taxon>Brassicaceae</taxon>
        <taxon>Brassiceae</taxon>
        <taxon>Eruca</taxon>
    </lineage>
</organism>
<evidence type="ECO:0000256" key="8">
    <source>
        <dbReference type="ARBA" id="ARBA00034078"/>
    </source>
</evidence>
<dbReference type="InterPro" id="IPR017941">
    <property type="entry name" value="Rieske_2Fe-2S"/>
</dbReference>
<sequence>MELIKPLKPYFKISMMFVINTLATYGINEVCTHLGCVVPWNKAENKFLRSCHGSQYNAQGRVVRGPAPLSLAVAHGDIDDGGKVVLVPWVETDFKTVFWSN</sequence>
<dbReference type="GO" id="GO:0046872">
    <property type="term" value="F:metal ion binding"/>
    <property type="evidence" value="ECO:0007669"/>
    <property type="project" value="UniProtKB-KW"/>
</dbReference>
<keyword evidence="7" id="KW-1015">Disulfide bond</keyword>
<evidence type="ECO:0000256" key="4">
    <source>
        <dbReference type="ARBA" id="ARBA00022946"/>
    </source>
</evidence>
<keyword evidence="11" id="KW-1185">Reference proteome</keyword>
<evidence type="ECO:0000256" key="5">
    <source>
        <dbReference type="ARBA" id="ARBA00023004"/>
    </source>
</evidence>
<dbReference type="InterPro" id="IPR036922">
    <property type="entry name" value="Rieske_2Fe-2S_sf"/>
</dbReference>
<dbReference type="PRINTS" id="PR00162">
    <property type="entry name" value="RIESKE"/>
</dbReference>
<keyword evidence="6" id="KW-0411">Iron-sulfur</keyword>
<evidence type="ECO:0000313" key="11">
    <source>
        <dbReference type="Proteomes" id="UP001642260"/>
    </source>
</evidence>
<keyword evidence="2" id="KW-0001">2Fe-2S</keyword>
<evidence type="ECO:0000259" key="9">
    <source>
        <dbReference type="PROSITE" id="PS51296"/>
    </source>
</evidence>
<gene>
    <name evidence="10" type="ORF">ERUC_LOCUS26848</name>
</gene>
<dbReference type="EMBL" id="CAKOAT010297377">
    <property type="protein sequence ID" value="CAH8361092.1"/>
    <property type="molecule type" value="Genomic_DNA"/>
</dbReference>
<keyword evidence="5" id="KW-0408">Iron</keyword>
<dbReference type="Pfam" id="PF00355">
    <property type="entry name" value="Rieske"/>
    <property type="match status" value="1"/>
</dbReference>